<reference evidence="3 4" key="1">
    <citation type="submission" date="2019-10" db="EMBL/GenBank/DDBJ databases">
        <title>Cardiobacteriales fam. a chemoheterotrophic member of the order Cardiobacteriales, and proposal of Cardiobacteriales fam. nov.</title>
        <authorList>
            <person name="Wang C."/>
        </authorList>
    </citation>
    <scope>NUCLEOTIDE SEQUENCE [LARGE SCALE GENOMIC DNA]</scope>
    <source>
        <strain evidence="3 4">ML27</strain>
    </source>
</reference>
<evidence type="ECO:0000313" key="3">
    <source>
        <dbReference type="EMBL" id="MPV86562.1"/>
    </source>
</evidence>
<dbReference type="EMBL" id="WHNW01000008">
    <property type="protein sequence ID" value="MPV86562.1"/>
    <property type="molecule type" value="Genomic_DNA"/>
</dbReference>
<proteinExistence type="predicted"/>
<evidence type="ECO:0000256" key="1">
    <source>
        <dbReference type="SAM" id="MobiDB-lite"/>
    </source>
</evidence>
<dbReference type="RefSeq" id="WP_152810557.1">
    <property type="nucleotide sequence ID" value="NZ_WHNW01000008.1"/>
</dbReference>
<feature type="signal peptide" evidence="2">
    <location>
        <begin position="1"/>
        <end position="23"/>
    </location>
</feature>
<comment type="caution">
    <text evidence="3">The sequence shown here is derived from an EMBL/GenBank/DDBJ whole genome shotgun (WGS) entry which is preliminary data.</text>
</comment>
<dbReference type="InParanoid" id="A0A6N7EVQ1"/>
<sequence length="206" mass="23270">MMMTVLHRLSFVFFVAFSLLVMGCQQTQQQQTQHQQTGNASHDSPDSYDSDLYESRTSQTVDGKPTTHPTVFTTLFNHSDTPQTPTINGISLLGYGIRQPGEQTFSPVSEGTLTLGTEFAILYQLDNSVSQPIEHVTIYPDSGIKHPSKGAIKFDTLQWTPNPNQQTYELIYLIEHGWEIIPGRWVLQVKSGPTVYLEKVFYLNDR</sequence>
<evidence type="ECO:0000313" key="4">
    <source>
        <dbReference type="Proteomes" id="UP000471298"/>
    </source>
</evidence>
<dbReference type="Gene3D" id="2.60.40.2390">
    <property type="match status" value="1"/>
</dbReference>
<feature type="chain" id="PRO_5026795721" evidence="2">
    <location>
        <begin position="24"/>
        <end position="206"/>
    </location>
</feature>
<dbReference type="AlphaFoldDB" id="A0A6N7EVQ1"/>
<name>A0A6N7EVQ1_9GAMM</name>
<feature type="compositionally biased region" description="Polar residues" evidence="1">
    <location>
        <begin position="55"/>
        <end position="67"/>
    </location>
</feature>
<keyword evidence="2" id="KW-0732">Signal</keyword>
<gene>
    <name evidence="3" type="ORF">GCU85_07445</name>
</gene>
<evidence type="ECO:0000256" key="2">
    <source>
        <dbReference type="SAM" id="SignalP"/>
    </source>
</evidence>
<accession>A0A6N7EVQ1</accession>
<dbReference type="Proteomes" id="UP000471298">
    <property type="component" value="Unassembled WGS sequence"/>
</dbReference>
<keyword evidence="4" id="KW-1185">Reference proteome</keyword>
<organism evidence="3 4">
    <name type="scientific">Ostreibacterium oceani</name>
    <dbReference type="NCBI Taxonomy" id="2654998"/>
    <lineage>
        <taxon>Bacteria</taxon>
        <taxon>Pseudomonadati</taxon>
        <taxon>Pseudomonadota</taxon>
        <taxon>Gammaproteobacteria</taxon>
        <taxon>Cardiobacteriales</taxon>
        <taxon>Ostreibacteriaceae</taxon>
        <taxon>Ostreibacterium</taxon>
    </lineage>
</organism>
<protein>
    <submittedName>
        <fullName evidence="3">DUF3859 domain-containing protein</fullName>
    </submittedName>
</protein>
<feature type="region of interest" description="Disordered" evidence="1">
    <location>
        <begin position="31"/>
        <end position="67"/>
    </location>
</feature>